<name>A0ABS1TW88_9BACI</name>
<evidence type="ECO:0000313" key="2">
    <source>
        <dbReference type="EMBL" id="MBL4954823.1"/>
    </source>
</evidence>
<dbReference type="InterPro" id="IPR003711">
    <property type="entry name" value="CarD-like/TRCF_RID"/>
</dbReference>
<accession>A0ABS1TW88</accession>
<dbReference type="InterPro" id="IPR042215">
    <property type="entry name" value="CarD-like_C"/>
</dbReference>
<dbReference type="PANTHER" id="PTHR38447:SF1">
    <property type="entry name" value="RNA POLYMERASE-BINDING TRANSCRIPTION FACTOR CARD"/>
    <property type="match status" value="1"/>
</dbReference>
<evidence type="ECO:0000259" key="1">
    <source>
        <dbReference type="SMART" id="SM01058"/>
    </source>
</evidence>
<feature type="domain" description="CarD-like/TRCF RNAP-interacting" evidence="1">
    <location>
        <begin position="1"/>
        <end position="112"/>
    </location>
</feature>
<dbReference type="InterPro" id="IPR052531">
    <property type="entry name" value="CarD-like_regulator"/>
</dbReference>
<dbReference type="SUPFAM" id="SSF141259">
    <property type="entry name" value="CarD-like"/>
    <property type="match status" value="1"/>
</dbReference>
<dbReference type="SMART" id="SM01058">
    <property type="entry name" value="CarD_TRCF"/>
    <property type="match status" value="1"/>
</dbReference>
<sequence length="174" mass="20059">MFNKGDLIVYSGHGICKIEDICDINIAGNTKAYYVLQPLNNDHQLTIRTPVDNNKVTMSSLMQKDQAEEILDSFQFPGANWIENNHLRIQTYNNIVKSGNRREIAKIANTLIRKKHELELKDRKISEQDKQLLTSIKSVLFKEMALSLHTTYETISNEVNKLLLNKTEEQIELN</sequence>
<gene>
    <name evidence="2" type="ORF">JK635_21935</name>
</gene>
<evidence type="ECO:0000313" key="3">
    <source>
        <dbReference type="Proteomes" id="UP000623967"/>
    </source>
</evidence>
<dbReference type="PANTHER" id="PTHR38447">
    <property type="entry name" value="TRANSCRIPTION FACTOR YDEB-RELATED"/>
    <property type="match status" value="1"/>
</dbReference>
<dbReference type="Gene3D" id="2.40.10.170">
    <property type="match status" value="1"/>
</dbReference>
<dbReference type="Gene3D" id="1.20.58.1290">
    <property type="entry name" value="CarD-like, C-terminal domain"/>
    <property type="match status" value="1"/>
</dbReference>
<organism evidence="2 3">
    <name type="scientific">Neobacillus paridis</name>
    <dbReference type="NCBI Taxonomy" id="2803862"/>
    <lineage>
        <taxon>Bacteria</taxon>
        <taxon>Bacillati</taxon>
        <taxon>Bacillota</taxon>
        <taxon>Bacilli</taxon>
        <taxon>Bacillales</taxon>
        <taxon>Bacillaceae</taxon>
        <taxon>Neobacillus</taxon>
    </lineage>
</organism>
<dbReference type="RefSeq" id="WP_202656062.1">
    <property type="nucleotide sequence ID" value="NZ_JAESWB010000365.1"/>
</dbReference>
<dbReference type="Proteomes" id="UP000623967">
    <property type="component" value="Unassembled WGS sequence"/>
</dbReference>
<dbReference type="Pfam" id="PF21095">
    <property type="entry name" value="CarD_C"/>
    <property type="match status" value="1"/>
</dbReference>
<protein>
    <submittedName>
        <fullName evidence="2">CarD family transcriptional regulator</fullName>
    </submittedName>
</protein>
<proteinExistence type="predicted"/>
<keyword evidence="3" id="KW-1185">Reference proteome</keyword>
<dbReference type="EMBL" id="JAESWB010000365">
    <property type="protein sequence ID" value="MBL4954823.1"/>
    <property type="molecule type" value="Genomic_DNA"/>
</dbReference>
<dbReference type="Pfam" id="PF02559">
    <property type="entry name" value="CarD_TRCF_RID"/>
    <property type="match status" value="1"/>
</dbReference>
<dbReference type="InterPro" id="IPR036101">
    <property type="entry name" value="CarD-like/TRCF_RID_sf"/>
</dbReference>
<comment type="caution">
    <text evidence="2">The sequence shown here is derived from an EMBL/GenBank/DDBJ whole genome shotgun (WGS) entry which is preliminary data.</text>
</comment>
<reference evidence="2 3" key="1">
    <citation type="submission" date="2021-01" db="EMBL/GenBank/DDBJ databases">
        <title>Genome public.</title>
        <authorList>
            <person name="Liu C."/>
            <person name="Sun Q."/>
        </authorList>
    </citation>
    <scope>NUCLEOTIDE SEQUENCE [LARGE SCALE GENOMIC DNA]</scope>
    <source>
        <strain evidence="2 3">YIM B02564</strain>
    </source>
</reference>
<dbReference type="InterPro" id="IPR048792">
    <property type="entry name" value="CarD_C"/>
</dbReference>